<comment type="caution">
    <text evidence="1">The sequence shown here is derived from an EMBL/GenBank/DDBJ whole genome shotgun (WGS) entry which is preliminary data.</text>
</comment>
<name>A0ABD7HMM6_9MYCO</name>
<evidence type="ECO:0008006" key="3">
    <source>
        <dbReference type="Google" id="ProtNLM"/>
    </source>
</evidence>
<sequence>MPSTTQTARQIPLERLELAVDVSLVAGCASFRECPRCADWLVVWSRPGLNPQTICDHHRSDFVYLMCAVFGLDASEFRFVQI</sequence>
<dbReference type="EMBL" id="QXBN01000012">
    <property type="protein sequence ID" value="RIT36861.1"/>
    <property type="molecule type" value="Genomic_DNA"/>
</dbReference>
<protein>
    <recommendedName>
        <fullName evidence="3">Bacteriophage protein</fullName>
    </recommendedName>
</protein>
<accession>A0ABD7HMM6</accession>
<proteinExistence type="predicted"/>
<gene>
    <name evidence="1" type="ORF">D2E76_16565</name>
</gene>
<dbReference type="Proteomes" id="UP000284557">
    <property type="component" value="Unassembled WGS sequence"/>
</dbReference>
<dbReference type="AlphaFoldDB" id="A0ABD7HMM6"/>
<organism evidence="1 2">
    <name type="scientific">Mycobacteroides abscessus</name>
    <dbReference type="NCBI Taxonomy" id="36809"/>
    <lineage>
        <taxon>Bacteria</taxon>
        <taxon>Bacillati</taxon>
        <taxon>Actinomycetota</taxon>
        <taxon>Actinomycetes</taxon>
        <taxon>Mycobacteriales</taxon>
        <taxon>Mycobacteriaceae</taxon>
        <taxon>Mycobacteroides</taxon>
    </lineage>
</organism>
<evidence type="ECO:0000313" key="1">
    <source>
        <dbReference type="EMBL" id="RIT36861.1"/>
    </source>
</evidence>
<evidence type="ECO:0000313" key="2">
    <source>
        <dbReference type="Proteomes" id="UP000284557"/>
    </source>
</evidence>
<reference evidence="1 2" key="1">
    <citation type="submission" date="2018-08" db="EMBL/GenBank/DDBJ databases">
        <title>Linezolid Resistance in Mycobacterium abscessus: MIC Distribution and Comprehensive Investigation of Resistance Mechanisms.</title>
        <authorList>
            <person name="Ye M."/>
            <person name="Xu L."/>
            <person name="Zou Y."/>
            <person name="Li B."/>
            <person name="Guo Q."/>
            <person name="Zhang Y."/>
            <person name="Zhan M."/>
            <person name="Xu B."/>
            <person name="Yu F."/>
            <person name="Zhang Z."/>
            <person name="Chu H."/>
        </authorList>
    </citation>
    <scope>NUCLEOTIDE SEQUENCE [LARGE SCALE GENOMIC DNA]</scope>
    <source>
        <strain evidence="1 2">G143</strain>
    </source>
</reference>